<dbReference type="RefSeq" id="XP_067758523.1">
    <property type="nucleotide sequence ID" value="XM_067902630.1"/>
</dbReference>
<accession>A0A836IDJ5</accession>
<evidence type="ECO:0000259" key="6">
    <source>
        <dbReference type="Pfam" id="PF14821"/>
    </source>
</evidence>
<sequence length="676" mass="73630">MLALTITGRASKDLKAQVHSTLVDTAQLFSSAAADEVGKETFVLCLDSEDSAVMEPLHQGYHYRFVWSTQSSMAELVSAVRDHLDTVTPARTHRGQHIGGAFISTRGAAEASDFLAVVRDGLASDGGLYILKRIPTMPASQLYYLCKQRNLPYVEAAAMILEQLVDGSITPSVLYPLVLQAYDRSRWSDRDDICPITPLLRGEATPLTEVKGATTLGGRIHSAPSPATARWGANVSIMELFHGPTAAFKDFALQLFPRYFGTATVAQTEGGRYVILAATSGDTGVAAISGFVNAGGHSQVMVLYPMHGVSPVQQTQMLSFDDGARVRVYAVDSNFDFCQRTVKELFSKDSLRDELAALKPTPVRLSSANSINWGRLIPQVVYYFWAYRHHVQHPPPGWTFGDPIDVVVPCGNFGNILSGYIAKRMGLPVRRFVVASNQNDVLYDFVRTGTYDVRHRTLEVTSSPSIDILKASNVERFLYLLSNGDTSLVARLMQELDTDGVFTLPDNMRIAMQTDFTAGRCSEEDCAATIKSIFELSGGSRLLDPHSAVAVFVARQIREEELLRRDLSHPTSTDTDADLPPLVIASTAHWAKFPAPVLHSLRGEGAQLGGKAPTVAAAIHQVRTLYGDIKKAAPGQQVHSALSHALDVAEKTAKGVRAVDADVLAIQEELKVFARC</sequence>
<dbReference type="InterPro" id="IPR029144">
    <property type="entry name" value="Thr_synth_N"/>
</dbReference>
<evidence type="ECO:0000259" key="5">
    <source>
        <dbReference type="Pfam" id="PF00291"/>
    </source>
</evidence>
<dbReference type="SUPFAM" id="SSF53686">
    <property type="entry name" value="Tryptophan synthase beta subunit-like PLP-dependent enzymes"/>
    <property type="match status" value="1"/>
</dbReference>
<dbReference type="OrthoDB" id="5203861at2759"/>
<evidence type="ECO:0008006" key="9">
    <source>
        <dbReference type="Google" id="ProtNLM"/>
    </source>
</evidence>
<dbReference type="PANTHER" id="PTHR43515">
    <property type="entry name" value="THREONINE SYNTHASE-LIKE 1"/>
    <property type="match status" value="1"/>
</dbReference>
<evidence type="ECO:0000256" key="1">
    <source>
        <dbReference type="ARBA" id="ARBA00001933"/>
    </source>
</evidence>
<proteinExistence type="inferred from homology"/>
<feature type="modified residue" description="N6-(pyridoxal phosphate)lysine" evidence="4">
    <location>
        <position position="249"/>
    </location>
</feature>
<dbReference type="KEGG" id="phet:94292707"/>
<dbReference type="GO" id="GO:0005737">
    <property type="term" value="C:cytoplasm"/>
    <property type="evidence" value="ECO:0007669"/>
    <property type="project" value="TreeGrafter"/>
</dbReference>
<dbReference type="Pfam" id="PF00291">
    <property type="entry name" value="PALP"/>
    <property type="match status" value="1"/>
</dbReference>
<organism evidence="7 8">
    <name type="scientific">Porcisia hertigi</name>
    <dbReference type="NCBI Taxonomy" id="2761500"/>
    <lineage>
        <taxon>Eukaryota</taxon>
        <taxon>Discoba</taxon>
        <taxon>Euglenozoa</taxon>
        <taxon>Kinetoplastea</taxon>
        <taxon>Metakinetoplastina</taxon>
        <taxon>Trypanosomatida</taxon>
        <taxon>Trypanosomatidae</taxon>
        <taxon>Leishmaniinae</taxon>
        <taxon>Porcisia</taxon>
    </lineage>
</organism>
<evidence type="ECO:0000313" key="7">
    <source>
        <dbReference type="EMBL" id="KAG5509371.1"/>
    </source>
</evidence>
<dbReference type="Gene3D" id="3.90.1380.10">
    <property type="entry name" value="Threonine synthase, N-terminal domain"/>
    <property type="match status" value="1"/>
</dbReference>
<dbReference type="Pfam" id="PF14821">
    <property type="entry name" value="Thr_synth_N"/>
    <property type="match status" value="1"/>
</dbReference>
<dbReference type="AlphaFoldDB" id="A0A836IDJ5"/>
<protein>
    <recommendedName>
        <fullName evidence="9">Threonine synthase</fullName>
    </recommendedName>
</protein>
<dbReference type="GeneID" id="94292707"/>
<comment type="cofactor">
    <cofactor evidence="1 4">
        <name>pyridoxal 5'-phosphate</name>
        <dbReference type="ChEBI" id="CHEBI:597326"/>
    </cofactor>
</comment>
<keyword evidence="8" id="KW-1185">Reference proteome</keyword>
<dbReference type="EMBL" id="JAFJZO010000014">
    <property type="protein sequence ID" value="KAG5509371.1"/>
    <property type="molecule type" value="Genomic_DNA"/>
</dbReference>
<evidence type="ECO:0000256" key="2">
    <source>
        <dbReference type="ARBA" id="ARBA00005517"/>
    </source>
</evidence>
<comment type="similarity">
    <text evidence="2">Belongs to the threonine synthase family.</text>
</comment>
<feature type="domain" description="Threonine synthase N-terminal" evidence="6">
    <location>
        <begin position="102"/>
        <end position="182"/>
    </location>
</feature>
<dbReference type="InterPro" id="IPR037158">
    <property type="entry name" value="Thr_synth_N_sf"/>
</dbReference>
<dbReference type="Gene3D" id="3.40.50.1100">
    <property type="match status" value="2"/>
</dbReference>
<name>A0A836IDJ5_9TRYP</name>
<dbReference type="NCBIfam" id="TIGR00260">
    <property type="entry name" value="thrC"/>
    <property type="match status" value="1"/>
</dbReference>
<feature type="domain" description="Tryptophan synthase beta chain-like PALP" evidence="5">
    <location>
        <begin position="229"/>
        <end position="472"/>
    </location>
</feature>
<dbReference type="InterPro" id="IPR001926">
    <property type="entry name" value="TrpB-like_PALP"/>
</dbReference>
<dbReference type="FunFam" id="3.90.1380.10:FF:000005">
    <property type="entry name" value="Putative threonine synthase"/>
    <property type="match status" value="1"/>
</dbReference>
<reference evidence="7 8" key="1">
    <citation type="submission" date="2021-02" db="EMBL/GenBank/DDBJ databases">
        <title>Porcisia hertigi Genome sequencing and assembly.</title>
        <authorList>
            <person name="Almutairi H."/>
            <person name="Gatherer D."/>
        </authorList>
    </citation>
    <scope>NUCLEOTIDE SEQUENCE [LARGE SCALE GENOMIC DNA]</scope>
    <source>
        <strain evidence="7 8">C119</strain>
    </source>
</reference>
<dbReference type="InterPro" id="IPR004450">
    <property type="entry name" value="Thr_synthase-like"/>
</dbReference>
<evidence type="ECO:0000313" key="8">
    <source>
        <dbReference type="Proteomes" id="UP000674318"/>
    </source>
</evidence>
<dbReference type="PANTHER" id="PTHR43515:SF1">
    <property type="entry name" value="THREONINE SYNTHASE-LIKE 1"/>
    <property type="match status" value="1"/>
</dbReference>
<dbReference type="Proteomes" id="UP000674318">
    <property type="component" value="Unassembled WGS sequence"/>
</dbReference>
<dbReference type="InterPro" id="IPR036052">
    <property type="entry name" value="TrpB-like_PALP_sf"/>
</dbReference>
<comment type="caution">
    <text evidence="7">The sequence shown here is derived from an EMBL/GenBank/DDBJ whole genome shotgun (WGS) entry which is preliminary data.</text>
</comment>
<keyword evidence="3 4" id="KW-0663">Pyridoxal phosphate</keyword>
<evidence type="ECO:0000256" key="3">
    <source>
        <dbReference type="ARBA" id="ARBA00022898"/>
    </source>
</evidence>
<evidence type="ECO:0000256" key="4">
    <source>
        <dbReference type="PIRSR" id="PIRSR604450-51"/>
    </source>
</evidence>
<gene>
    <name evidence="7" type="ORF">JKF63_06681</name>
</gene>